<protein>
    <submittedName>
        <fullName evidence="5">NADH-ubiquinone oxidoreductase chain C</fullName>
        <ecNumber evidence="5">1.6.5.3</ecNumber>
    </submittedName>
</protein>
<dbReference type="GO" id="GO:0016651">
    <property type="term" value="F:oxidoreductase activity, acting on NAD(P)H"/>
    <property type="evidence" value="ECO:0007669"/>
    <property type="project" value="InterPro"/>
</dbReference>
<dbReference type="EMBL" id="UOFW01000142">
    <property type="protein sequence ID" value="VAX05669.1"/>
    <property type="molecule type" value="Genomic_DNA"/>
</dbReference>
<dbReference type="EC" id="1.6.5.3" evidence="5"/>
<dbReference type="PANTHER" id="PTHR10884:SF14">
    <property type="entry name" value="NADH DEHYDROGENASE [UBIQUINONE] IRON-SULFUR PROTEIN 3, MITOCHONDRIAL"/>
    <property type="match status" value="1"/>
</dbReference>
<dbReference type="PANTHER" id="PTHR10884">
    <property type="entry name" value="NADH DEHYDROGENASE UBIQUINONE IRON-SULFUR PROTEIN 3"/>
    <property type="match status" value="1"/>
</dbReference>
<feature type="compositionally biased region" description="Basic and acidic residues" evidence="3">
    <location>
        <begin position="198"/>
        <end position="215"/>
    </location>
</feature>
<accession>A0A3B1AID8</accession>
<gene>
    <name evidence="5" type="ORF">MNBD_ALPHA03-1433</name>
</gene>
<dbReference type="InterPro" id="IPR037232">
    <property type="entry name" value="NADH_quin_OxRdtase_su_C/D-like"/>
</dbReference>
<sequence length="215" mass="25169">MSNLDTLKDMGQAIASALENEIHSYDVVFDELTLNARADKIVTILTYLRDEANYKFVQLSDICGVDYPERTRRFDVVYHLLSLKHNVRLRIKVQADDEVPVPSVVQVYPAANWYEREVWDMYGVMFDGHPDLRRLLTDYGFQGHPQRKDFPLTGYVELRYSEEERRVVYEPVKLQQEFRDFDFMSPWEGAKYILPSNEKTDEKADEKADKEGQGS</sequence>
<keyword evidence="5" id="KW-0830">Ubiquinone</keyword>
<dbReference type="Gene3D" id="3.30.460.80">
    <property type="entry name" value="NADH:ubiquinone oxidoreductase, 30kDa subunit"/>
    <property type="match status" value="1"/>
</dbReference>
<feature type="region of interest" description="Disordered" evidence="3">
    <location>
        <begin position="194"/>
        <end position="215"/>
    </location>
</feature>
<dbReference type="InterPro" id="IPR001268">
    <property type="entry name" value="NADH_UbQ_OxRdtase_30kDa_su"/>
</dbReference>
<evidence type="ECO:0000256" key="2">
    <source>
        <dbReference type="ARBA" id="ARBA00022448"/>
    </source>
</evidence>
<dbReference type="AlphaFoldDB" id="A0A3B1AID8"/>
<dbReference type="NCBIfam" id="NF004730">
    <property type="entry name" value="PRK06074.1-1"/>
    <property type="match status" value="1"/>
</dbReference>
<dbReference type="NCBIfam" id="NF004733">
    <property type="entry name" value="PRK06074.1-5"/>
    <property type="match status" value="1"/>
</dbReference>
<dbReference type="Pfam" id="PF00329">
    <property type="entry name" value="Complex1_30kDa"/>
    <property type="match status" value="1"/>
</dbReference>
<comment type="similarity">
    <text evidence="1">Belongs to the complex I 30 kDa subunit family.</text>
</comment>
<evidence type="ECO:0000256" key="3">
    <source>
        <dbReference type="SAM" id="MobiDB-lite"/>
    </source>
</evidence>
<dbReference type="NCBIfam" id="TIGR01961">
    <property type="entry name" value="NuoC_fam"/>
    <property type="match status" value="1"/>
</dbReference>
<reference evidence="5" key="1">
    <citation type="submission" date="2018-06" db="EMBL/GenBank/DDBJ databases">
        <authorList>
            <person name="Zhirakovskaya E."/>
        </authorList>
    </citation>
    <scope>NUCLEOTIDE SEQUENCE</scope>
</reference>
<name>A0A3B1AID8_9ZZZZ</name>
<keyword evidence="5" id="KW-0560">Oxidoreductase</keyword>
<dbReference type="GO" id="GO:0008137">
    <property type="term" value="F:NADH dehydrogenase (ubiquinone) activity"/>
    <property type="evidence" value="ECO:0007669"/>
    <property type="project" value="InterPro"/>
</dbReference>
<evidence type="ECO:0000259" key="4">
    <source>
        <dbReference type="Pfam" id="PF00329"/>
    </source>
</evidence>
<dbReference type="HAMAP" id="MF_01357">
    <property type="entry name" value="NDH1_NuoC"/>
    <property type="match status" value="1"/>
</dbReference>
<dbReference type="SUPFAM" id="SSF143243">
    <property type="entry name" value="Nqo5-like"/>
    <property type="match status" value="1"/>
</dbReference>
<organism evidence="5">
    <name type="scientific">hydrothermal vent metagenome</name>
    <dbReference type="NCBI Taxonomy" id="652676"/>
    <lineage>
        <taxon>unclassified sequences</taxon>
        <taxon>metagenomes</taxon>
        <taxon>ecological metagenomes</taxon>
    </lineage>
</organism>
<proteinExistence type="inferred from homology"/>
<feature type="domain" description="NADH:ubiquinone oxidoreductase 30kDa subunit" evidence="4">
    <location>
        <begin position="36"/>
        <end position="155"/>
    </location>
</feature>
<keyword evidence="2" id="KW-0813">Transport</keyword>
<dbReference type="PROSITE" id="PS00542">
    <property type="entry name" value="COMPLEX1_30K"/>
    <property type="match status" value="1"/>
</dbReference>
<dbReference type="InterPro" id="IPR020396">
    <property type="entry name" value="NADH_UbQ_OxRdtase_CS"/>
</dbReference>
<dbReference type="InterPro" id="IPR010218">
    <property type="entry name" value="NADH_DH_suC"/>
</dbReference>
<evidence type="ECO:0000313" key="5">
    <source>
        <dbReference type="EMBL" id="VAX05669.1"/>
    </source>
</evidence>
<evidence type="ECO:0000256" key="1">
    <source>
        <dbReference type="ARBA" id="ARBA00007569"/>
    </source>
</evidence>